<evidence type="ECO:0000256" key="1">
    <source>
        <dbReference type="ARBA" id="ARBA00002473"/>
    </source>
</evidence>
<dbReference type="PANTHER" id="PTHR19441:SF30">
    <property type="entry name" value="ELAFIN"/>
    <property type="match status" value="1"/>
</dbReference>
<reference evidence="9" key="1">
    <citation type="submission" date="2025-08" db="UniProtKB">
        <authorList>
            <consortium name="RefSeq"/>
        </authorList>
    </citation>
    <scope>IDENTIFICATION</scope>
</reference>
<keyword evidence="3" id="KW-0732">Signal</keyword>
<organism evidence="8 9">
    <name type="scientific">Pogona vitticeps</name>
    <name type="common">central bearded dragon</name>
    <dbReference type="NCBI Taxonomy" id="103695"/>
    <lineage>
        <taxon>Eukaryota</taxon>
        <taxon>Metazoa</taxon>
        <taxon>Chordata</taxon>
        <taxon>Craniata</taxon>
        <taxon>Vertebrata</taxon>
        <taxon>Euteleostomi</taxon>
        <taxon>Lepidosauria</taxon>
        <taxon>Squamata</taxon>
        <taxon>Bifurcata</taxon>
        <taxon>Unidentata</taxon>
        <taxon>Episquamata</taxon>
        <taxon>Toxicofera</taxon>
        <taxon>Iguania</taxon>
        <taxon>Acrodonta</taxon>
        <taxon>Agamidae</taxon>
        <taxon>Amphibolurinae</taxon>
        <taxon>Pogona</taxon>
    </lineage>
</organism>
<dbReference type="SMART" id="SM00217">
    <property type="entry name" value="WAP"/>
    <property type="match status" value="1"/>
</dbReference>
<evidence type="ECO:0000256" key="6">
    <source>
        <dbReference type="ARBA" id="ARBA00035122"/>
    </source>
</evidence>
<comment type="similarity">
    <text evidence="6">Belongs to the venom waprin family.</text>
</comment>
<evidence type="ECO:0000313" key="9">
    <source>
        <dbReference type="RefSeq" id="XP_020662661.1"/>
    </source>
</evidence>
<evidence type="ECO:0000313" key="8">
    <source>
        <dbReference type="Proteomes" id="UP001652642"/>
    </source>
</evidence>
<dbReference type="InterPro" id="IPR008197">
    <property type="entry name" value="WAP_dom"/>
</dbReference>
<dbReference type="PANTHER" id="PTHR19441">
    <property type="entry name" value="WHEY ACDIC PROTEIN WAP"/>
    <property type="match status" value="1"/>
</dbReference>
<dbReference type="Gene3D" id="4.10.75.10">
    <property type="entry name" value="Elafin-like"/>
    <property type="match status" value="1"/>
</dbReference>
<name>A0A6J0UPP0_9SAUR</name>
<evidence type="ECO:0000256" key="5">
    <source>
        <dbReference type="ARBA" id="ARBA00023157"/>
    </source>
</evidence>
<dbReference type="InterPro" id="IPR050514">
    <property type="entry name" value="WAP_four-disulfide_core"/>
</dbReference>
<feature type="domain" description="WAP" evidence="7">
    <location>
        <begin position="59"/>
        <end position="110"/>
    </location>
</feature>
<accession>A0A6J0UPP0</accession>
<evidence type="ECO:0000256" key="3">
    <source>
        <dbReference type="ARBA" id="ARBA00022729"/>
    </source>
</evidence>
<evidence type="ECO:0000256" key="2">
    <source>
        <dbReference type="ARBA" id="ARBA00022529"/>
    </source>
</evidence>
<dbReference type="PROSITE" id="PS51390">
    <property type="entry name" value="WAP"/>
    <property type="match status" value="1"/>
</dbReference>
<dbReference type="GO" id="GO:0005615">
    <property type="term" value="C:extracellular space"/>
    <property type="evidence" value="ECO:0007669"/>
    <property type="project" value="TreeGrafter"/>
</dbReference>
<proteinExistence type="inferred from homology"/>
<protein>
    <submittedName>
        <fullName evidence="9">Waprin-Thr1 isoform X2</fullName>
    </submittedName>
</protein>
<dbReference type="InterPro" id="IPR036645">
    <property type="entry name" value="Elafin-like_sf"/>
</dbReference>
<sequence>MSRQHLNLGSTWLDSETRLLPVRHAMRSGLVLLLVGVLAGVLEAKPPSAAARPNMKAVPAEKPGSCPSVMLGGIPQLGICLEMCQSDTQCKGTWKCCRNGCGKNICMEPGP</sequence>
<keyword evidence="4" id="KW-0044">Antibiotic</keyword>
<dbReference type="GO" id="GO:0004867">
    <property type="term" value="F:serine-type endopeptidase inhibitor activity"/>
    <property type="evidence" value="ECO:0007669"/>
    <property type="project" value="TreeGrafter"/>
</dbReference>
<keyword evidence="8" id="KW-1185">Reference proteome</keyword>
<dbReference type="SUPFAM" id="SSF57256">
    <property type="entry name" value="Elafin-like"/>
    <property type="match status" value="1"/>
</dbReference>
<evidence type="ECO:0000259" key="7">
    <source>
        <dbReference type="PROSITE" id="PS51390"/>
    </source>
</evidence>
<keyword evidence="5" id="KW-1015">Disulfide bond</keyword>
<dbReference type="GO" id="GO:0019731">
    <property type="term" value="P:antibacterial humoral response"/>
    <property type="evidence" value="ECO:0007669"/>
    <property type="project" value="TreeGrafter"/>
</dbReference>
<dbReference type="GO" id="GO:0045087">
    <property type="term" value="P:innate immune response"/>
    <property type="evidence" value="ECO:0007669"/>
    <property type="project" value="TreeGrafter"/>
</dbReference>
<dbReference type="RefSeq" id="XP_020662661.1">
    <property type="nucleotide sequence ID" value="XM_020807002.2"/>
</dbReference>
<keyword evidence="2" id="KW-0929">Antimicrobial</keyword>
<dbReference type="AlphaFoldDB" id="A0A6J0UPP0"/>
<dbReference type="CDD" id="cd00199">
    <property type="entry name" value="WAP"/>
    <property type="match status" value="1"/>
</dbReference>
<gene>
    <name evidence="9" type="primary">LOC110086206</name>
</gene>
<dbReference type="FunFam" id="4.10.75.10:FF:000001">
    <property type="entry name" value="Anosmin 1"/>
    <property type="match status" value="1"/>
</dbReference>
<comment type="function">
    <text evidence="1">Damages membranes of susceptible bacteria. Has no hemolytic activity. Not toxic to mice. Does not inhibit the proteinases elastase and cathepsin G.</text>
</comment>
<dbReference type="Pfam" id="PF00095">
    <property type="entry name" value="WAP"/>
    <property type="match status" value="1"/>
</dbReference>
<evidence type="ECO:0000256" key="4">
    <source>
        <dbReference type="ARBA" id="ARBA00023022"/>
    </source>
</evidence>
<dbReference type="Proteomes" id="UP001652642">
    <property type="component" value="Chromosome 4"/>
</dbReference>